<reference evidence="1 2" key="1">
    <citation type="submission" date="2005-09" db="EMBL/GenBank/DDBJ databases">
        <authorList>
            <person name="Woods D.E."/>
            <person name="Nierman W.C."/>
        </authorList>
    </citation>
    <scope>NUCLEOTIDE SEQUENCE [LARGE SCALE GENOMIC DNA]</scope>
    <source>
        <strain evidence="1 2">1710b</strain>
    </source>
</reference>
<protein>
    <submittedName>
        <fullName evidence="1">Cell wall surface anchor family protein, putative</fullName>
    </submittedName>
</protein>
<name>Q3JY38_BURP1</name>
<gene>
    <name evidence="1" type="ordered locus">BURPS1710b_0098</name>
</gene>
<dbReference type="Proteomes" id="UP000002700">
    <property type="component" value="Chromosome I"/>
</dbReference>
<accession>Q3JY38</accession>
<dbReference type="EnsemblBacteria" id="ABA49581">
    <property type="protein sequence ID" value="ABA49581"/>
    <property type="gene ID" value="BURPS1710b_0098"/>
</dbReference>
<sequence length="75" mass="7576">MRRAHDQPFCAATSASISATVLQLPSAWPLSSTPKQSSASAIVDTIASESQLCSPSASAGVTSLASISKISARPS</sequence>
<dbReference type="HOGENOM" id="CLU_2664034_0_0_4"/>
<organism evidence="1 2">
    <name type="scientific">Burkholderia pseudomallei (strain 1710b)</name>
    <dbReference type="NCBI Taxonomy" id="320372"/>
    <lineage>
        <taxon>Bacteria</taxon>
        <taxon>Pseudomonadati</taxon>
        <taxon>Pseudomonadota</taxon>
        <taxon>Betaproteobacteria</taxon>
        <taxon>Burkholderiales</taxon>
        <taxon>Burkholderiaceae</taxon>
        <taxon>Burkholderia</taxon>
        <taxon>pseudomallei group</taxon>
    </lineage>
</organism>
<dbReference type="EMBL" id="CP000124">
    <property type="protein sequence ID" value="ABA49581.1"/>
    <property type="molecule type" value="Genomic_DNA"/>
</dbReference>
<dbReference type="AlphaFoldDB" id="Q3JY38"/>
<evidence type="ECO:0000313" key="1">
    <source>
        <dbReference type="EMBL" id="ABA49581.1"/>
    </source>
</evidence>
<proteinExistence type="predicted"/>
<evidence type="ECO:0000313" key="2">
    <source>
        <dbReference type="Proteomes" id="UP000002700"/>
    </source>
</evidence>
<dbReference type="KEGG" id="bpm:BURPS1710b_0098"/>